<dbReference type="EMBL" id="BPVZ01000076">
    <property type="protein sequence ID" value="GKV27726.1"/>
    <property type="molecule type" value="Genomic_DNA"/>
</dbReference>
<evidence type="ECO:0000313" key="1">
    <source>
        <dbReference type="EMBL" id="GKV27726.1"/>
    </source>
</evidence>
<proteinExistence type="predicted"/>
<name>A0AAV5KSV0_9ROSI</name>
<reference evidence="1 2" key="1">
    <citation type="journal article" date="2021" name="Commun. Biol.">
        <title>The genome of Shorea leprosula (Dipterocarpaceae) highlights the ecological relevance of drought in aseasonal tropical rainforests.</title>
        <authorList>
            <person name="Ng K.K.S."/>
            <person name="Kobayashi M.J."/>
            <person name="Fawcett J.A."/>
            <person name="Hatakeyama M."/>
            <person name="Paape T."/>
            <person name="Ng C.H."/>
            <person name="Ang C.C."/>
            <person name="Tnah L.H."/>
            <person name="Lee C.T."/>
            <person name="Nishiyama T."/>
            <person name="Sese J."/>
            <person name="O'Brien M.J."/>
            <person name="Copetti D."/>
            <person name="Mohd Noor M.I."/>
            <person name="Ong R.C."/>
            <person name="Putra M."/>
            <person name="Sireger I.Z."/>
            <person name="Indrioko S."/>
            <person name="Kosugi Y."/>
            <person name="Izuno A."/>
            <person name="Isagi Y."/>
            <person name="Lee S.L."/>
            <person name="Shimizu K.K."/>
        </authorList>
    </citation>
    <scope>NUCLEOTIDE SEQUENCE [LARGE SCALE GENOMIC DNA]</scope>
    <source>
        <strain evidence="1">214</strain>
    </source>
</reference>
<gene>
    <name evidence="1" type="ORF">SLEP1_g36862</name>
</gene>
<organism evidence="1 2">
    <name type="scientific">Rubroshorea leprosula</name>
    <dbReference type="NCBI Taxonomy" id="152421"/>
    <lineage>
        <taxon>Eukaryota</taxon>
        <taxon>Viridiplantae</taxon>
        <taxon>Streptophyta</taxon>
        <taxon>Embryophyta</taxon>
        <taxon>Tracheophyta</taxon>
        <taxon>Spermatophyta</taxon>
        <taxon>Magnoliopsida</taxon>
        <taxon>eudicotyledons</taxon>
        <taxon>Gunneridae</taxon>
        <taxon>Pentapetalae</taxon>
        <taxon>rosids</taxon>
        <taxon>malvids</taxon>
        <taxon>Malvales</taxon>
        <taxon>Dipterocarpaceae</taxon>
        <taxon>Rubroshorea</taxon>
    </lineage>
</organism>
<keyword evidence="2" id="KW-1185">Reference proteome</keyword>
<sequence length="33" mass="3869">MPTWIFLVISEIGIDCEIRVLCKLCMVLSRIWS</sequence>
<accession>A0AAV5KSV0</accession>
<dbReference type="AlphaFoldDB" id="A0AAV5KSV0"/>
<comment type="caution">
    <text evidence="1">The sequence shown here is derived from an EMBL/GenBank/DDBJ whole genome shotgun (WGS) entry which is preliminary data.</text>
</comment>
<protein>
    <submittedName>
        <fullName evidence="1">Uncharacterized protein</fullName>
    </submittedName>
</protein>
<evidence type="ECO:0000313" key="2">
    <source>
        <dbReference type="Proteomes" id="UP001054252"/>
    </source>
</evidence>
<dbReference type="Proteomes" id="UP001054252">
    <property type="component" value="Unassembled WGS sequence"/>
</dbReference>